<accession>A0AB34GVQ6</accession>
<keyword evidence="2" id="KW-0813">Transport</keyword>
<dbReference type="PRINTS" id="PR00124">
    <property type="entry name" value="ATPASEC"/>
</dbReference>
<proteinExistence type="inferred from homology"/>
<keyword evidence="2" id="KW-0406">Ion transport</keyword>
<dbReference type="GO" id="GO:0015986">
    <property type="term" value="P:proton motive force-driven ATP synthesis"/>
    <property type="evidence" value="ECO:0007669"/>
    <property type="project" value="InterPro"/>
</dbReference>
<keyword evidence="2" id="KW-0446">Lipid-binding</keyword>
<dbReference type="GO" id="GO:0008289">
    <property type="term" value="F:lipid binding"/>
    <property type="evidence" value="ECO:0007669"/>
    <property type="project" value="UniProtKB-KW"/>
</dbReference>
<gene>
    <name evidence="3" type="ORF">J1605_009645</name>
</gene>
<keyword evidence="4" id="KW-1185">Reference proteome</keyword>
<evidence type="ECO:0000256" key="2">
    <source>
        <dbReference type="RuleBase" id="RU004221"/>
    </source>
</evidence>
<dbReference type="EMBL" id="JAIQCJ010002089">
    <property type="protein sequence ID" value="KAJ8783037.1"/>
    <property type="molecule type" value="Genomic_DNA"/>
</dbReference>
<dbReference type="Gene3D" id="1.20.20.10">
    <property type="entry name" value="F1F0 ATP synthase subunit C"/>
    <property type="match status" value="1"/>
</dbReference>
<dbReference type="Proteomes" id="UP001159641">
    <property type="component" value="Unassembled WGS sequence"/>
</dbReference>
<dbReference type="InterPro" id="IPR038662">
    <property type="entry name" value="ATP_synth_F0_csu_sf"/>
</dbReference>
<dbReference type="PANTHER" id="PTHR10031:SF0">
    <property type="entry name" value="ATPASE PROTEIN 9"/>
    <property type="match status" value="1"/>
</dbReference>
<dbReference type="PANTHER" id="PTHR10031">
    <property type="entry name" value="ATP SYNTHASE LIPID-BINDING PROTEIN, MITOCHONDRIAL"/>
    <property type="match status" value="1"/>
</dbReference>
<dbReference type="GO" id="GO:0045259">
    <property type="term" value="C:proton-transporting ATP synthase complex"/>
    <property type="evidence" value="ECO:0007669"/>
    <property type="project" value="InterPro"/>
</dbReference>
<dbReference type="AlphaFoldDB" id="A0AB34GVQ6"/>
<evidence type="ECO:0000313" key="4">
    <source>
        <dbReference type="Proteomes" id="UP001159641"/>
    </source>
</evidence>
<name>A0AB34GVQ6_ESCRO</name>
<dbReference type="InterPro" id="IPR000454">
    <property type="entry name" value="ATP_synth_F0_csu"/>
</dbReference>
<protein>
    <submittedName>
        <fullName evidence="3">Uncharacterized protein</fullName>
    </submittedName>
</protein>
<evidence type="ECO:0000313" key="3">
    <source>
        <dbReference type="EMBL" id="KAJ8783037.1"/>
    </source>
</evidence>
<reference evidence="3 4" key="1">
    <citation type="submission" date="2022-11" db="EMBL/GenBank/DDBJ databases">
        <title>Whole genome sequence of Eschrichtius robustus ER-17-0199.</title>
        <authorList>
            <person name="Bruniche-Olsen A."/>
            <person name="Black A.N."/>
            <person name="Fields C.J."/>
            <person name="Walden K."/>
            <person name="Dewoody J.A."/>
        </authorList>
    </citation>
    <scope>NUCLEOTIDE SEQUENCE [LARGE SCALE GENOMIC DNA]</scope>
    <source>
        <strain evidence="3">ER-17-0199</strain>
        <tissue evidence="3">Blubber</tissue>
    </source>
</reference>
<comment type="caution">
    <text evidence="3">The sequence shown here is derived from an EMBL/GenBank/DDBJ whole genome shotgun (WGS) entry which is preliminary data.</text>
</comment>
<dbReference type="GO" id="GO:0015078">
    <property type="term" value="F:proton transmembrane transporter activity"/>
    <property type="evidence" value="ECO:0007669"/>
    <property type="project" value="InterPro"/>
</dbReference>
<comment type="similarity">
    <text evidence="1 2">Belongs to the ATPase C chain family.</text>
</comment>
<keyword evidence="2" id="KW-0375">Hydrogen ion transport</keyword>
<organism evidence="3 4">
    <name type="scientific">Eschrichtius robustus</name>
    <name type="common">California gray whale</name>
    <name type="synonym">Eschrichtius gibbosus</name>
    <dbReference type="NCBI Taxonomy" id="9764"/>
    <lineage>
        <taxon>Eukaryota</taxon>
        <taxon>Metazoa</taxon>
        <taxon>Chordata</taxon>
        <taxon>Craniata</taxon>
        <taxon>Vertebrata</taxon>
        <taxon>Euteleostomi</taxon>
        <taxon>Mammalia</taxon>
        <taxon>Eutheria</taxon>
        <taxon>Laurasiatheria</taxon>
        <taxon>Artiodactyla</taxon>
        <taxon>Whippomorpha</taxon>
        <taxon>Cetacea</taxon>
        <taxon>Mysticeti</taxon>
        <taxon>Eschrichtiidae</taxon>
        <taxon>Eschrichtius</taxon>
    </lineage>
</organism>
<evidence type="ECO:0000256" key="1">
    <source>
        <dbReference type="ARBA" id="ARBA00006704"/>
    </source>
</evidence>
<sequence>MPLPHPQKTYACPNFISIPSLVRITSQQQSQPLSEVVLTDESLSSVAAPCPLTLLIPSSSFQNGTISRNIDTAAKFIEVGAAMVRGAGSGARLRTVFGSLIVDYARNPSLKQQLCS</sequence>